<dbReference type="EMBL" id="JARKHS020033187">
    <property type="protein sequence ID" value="KAK8759317.1"/>
    <property type="molecule type" value="Genomic_DNA"/>
</dbReference>
<accession>A0AAQ4DA27</accession>
<organism evidence="2 3">
    <name type="scientific">Amblyomma americanum</name>
    <name type="common">Lone star tick</name>
    <dbReference type="NCBI Taxonomy" id="6943"/>
    <lineage>
        <taxon>Eukaryota</taxon>
        <taxon>Metazoa</taxon>
        <taxon>Ecdysozoa</taxon>
        <taxon>Arthropoda</taxon>
        <taxon>Chelicerata</taxon>
        <taxon>Arachnida</taxon>
        <taxon>Acari</taxon>
        <taxon>Parasitiformes</taxon>
        <taxon>Ixodida</taxon>
        <taxon>Ixodoidea</taxon>
        <taxon>Ixodidae</taxon>
        <taxon>Amblyomminae</taxon>
        <taxon>Amblyomma</taxon>
    </lineage>
</organism>
<sequence>MSEELKLFEELKRELKQEFRELRESLERDIRKDKREIKNSLGFINESCEEMKTSVNRVELENGELRTSVVKLEKERDALHAQVQEHEVKLLQNEQHMRCHNVELKGVPKMQDENVMDSTKKIAKAIKMPLESGDIEVCHRVRTTGNTEAPNIVVQFVRLSVRGCFLQKARKLRITSEDIELEPKTSSSLMST</sequence>
<evidence type="ECO:0000313" key="2">
    <source>
        <dbReference type="EMBL" id="KAK8759317.1"/>
    </source>
</evidence>
<reference evidence="2 3" key="1">
    <citation type="journal article" date="2023" name="Arcadia Sci">
        <title>De novo assembly of a long-read Amblyomma americanum tick genome.</title>
        <authorList>
            <person name="Chou S."/>
            <person name="Poskanzer K.E."/>
            <person name="Rollins M."/>
            <person name="Thuy-Boun P.S."/>
        </authorList>
    </citation>
    <scope>NUCLEOTIDE SEQUENCE [LARGE SCALE GENOMIC DNA]</scope>
    <source>
        <strain evidence="2">F_SG_1</strain>
        <tissue evidence="2">Salivary glands</tissue>
    </source>
</reference>
<name>A0AAQ4DA27_AMBAM</name>
<protein>
    <submittedName>
        <fullName evidence="2">Uncharacterized protein</fullName>
    </submittedName>
</protein>
<evidence type="ECO:0000256" key="1">
    <source>
        <dbReference type="SAM" id="Coils"/>
    </source>
</evidence>
<evidence type="ECO:0000313" key="3">
    <source>
        <dbReference type="Proteomes" id="UP001321473"/>
    </source>
</evidence>
<proteinExistence type="predicted"/>
<keyword evidence="1" id="KW-0175">Coiled coil</keyword>
<keyword evidence="3" id="KW-1185">Reference proteome</keyword>
<comment type="caution">
    <text evidence="2">The sequence shown here is derived from an EMBL/GenBank/DDBJ whole genome shotgun (WGS) entry which is preliminary data.</text>
</comment>
<gene>
    <name evidence="2" type="ORF">V5799_003051</name>
</gene>
<dbReference type="AlphaFoldDB" id="A0AAQ4DA27"/>
<dbReference type="Proteomes" id="UP001321473">
    <property type="component" value="Unassembled WGS sequence"/>
</dbReference>
<feature type="coiled-coil region" evidence="1">
    <location>
        <begin position="1"/>
        <end position="89"/>
    </location>
</feature>